<dbReference type="PANTHER" id="PTHR34580">
    <property type="match status" value="1"/>
</dbReference>
<gene>
    <name evidence="2" type="ORF">SUTMEG_11140</name>
</gene>
<dbReference type="RefSeq" id="WP_120176850.1">
    <property type="nucleotide sequence ID" value="NZ_AP018786.1"/>
</dbReference>
<name>A0A2Z6I9N7_9BURK</name>
<dbReference type="AlphaFoldDB" id="A0A2Z6I9N7"/>
<dbReference type="Proteomes" id="UP000271003">
    <property type="component" value="Chromosome"/>
</dbReference>
<accession>A0A2Z6I9N7</accession>
<proteinExistence type="predicted"/>
<dbReference type="PANTHER" id="PTHR34580:SF1">
    <property type="entry name" value="PROTEIN PAFC"/>
    <property type="match status" value="1"/>
</dbReference>
<dbReference type="OrthoDB" id="8595817at2"/>
<dbReference type="Pfam" id="PF13280">
    <property type="entry name" value="WYL"/>
    <property type="match status" value="1"/>
</dbReference>
<dbReference type="KEGG" id="sutt:SUTMEG_11140"/>
<dbReference type="InterPro" id="IPR026881">
    <property type="entry name" value="WYL_dom"/>
</dbReference>
<dbReference type="PROSITE" id="PS52050">
    <property type="entry name" value="WYL"/>
    <property type="match status" value="1"/>
</dbReference>
<evidence type="ECO:0000259" key="1">
    <source>
        <dbReference type="Pfam" id="PF13280"/>
    </source>
</evidence>
<organism evidence="2 3">
    <name type="scientific">Sutterella megalosphaeroides</name>
    <dbReference type="NCBI Taxonomy" id="2494234"/>
    <lineage>
        <taxon>Bacteria</taxon>
        <taxon>Pseudomonadati</taxon>
        <taxon>Pseudomonadota</taxon>
        <taxon>Betaproteobacteria</taxon>
        <taxon>Burkholderiales</taxon>
        <taxon>Sutterellaceae</taxon>
        <taxon>Sutterella</taxon>
    </lineage>
</organism>
<protein>
    <recommendedName>
        <fullName evidence="1">WYL domain-containing protein</fullName>
    </recommendedName>
</protein>
<feature type="domain" description="WYL" evidence="1">
    <location>
        <begin position="161"/>
        <end position="228"/>
    </location>
</feature>
<keyword evidence="3" id="KW-1185">Reference proteome</keyword>
<dbReference type="EMBL" id="AP018786">
    <property type="protein sequence ID" value="BBF23223.1"/>
    <property type="molecule type" value="Genomic_DNA"/>
</dbReference>
<evidence type="ECO:0000313" key="3">
    <source>
        <dbReference type="Proteomes" id="UP000271003"/>
    </source>
</evidence>
<reference evidence="2 3" key="1">
    <citation type="journal article" date="2018" name="Int. J. Syst. Evol. Microbiol.">
        <title>Mesosutterella multiformis gen. nov., sp. nov., a member of the family Sutterellaceae and Sutterella megalosphaeroides sp. nov., isolated from human faeces.</title>
        <authorList>
            <person name="Sakamoto M."/>
            <person name="Ikeyama N."/>
            <person name="Kunihiro T."/>
            <person name="Iino T."/>
            <person name="Yuki M."/>
            <person name="Ohkuma M."/>
        </authorList>
    </citation>
    <scope>NUCLEOTIDE SEQUENCE [LARGE SCALE GENOMIC DNA]</scope>
    <source>
        <strain evidence="2 3">6FBBBH3</strain>
    </source>
</reference>
<dbReference type="InterPro" id="IPR051534">
    <property type="entry name" value="CBASS_pafABC_assoc_protein"/>
</dbReference>
<evidence type="ECO:0000313" key="2">
    <source>
        <dbReference type="EMBL" id="BBF23223.1"/>
    </source>
</evidence>
<sequence length="331" mass="37725">MSVDDLAPSSDTLIYLSILRRIPRARWISSTELRRQLSAAGIEMSPRRLQRYLKALSSSPDLGVECRTGSKPYGYRRTDTGNDTTFASLLPHEGLLLRLAREHLRYQLPRELTDALAPLFDAAIDATASRDEASRANAWLKKVSFVSSTVPMVPPDIKPRIFDVVSEALYKDVKLRIRYRNVRDEEREAAVSPLGLVQQDVRLYLVCRFEGYDDVRHLALHRLLDAEILDCPVDRPEGFDLDSYVAQRHFNYANRGKIRLILEFTSAETARNLKETPFVGQTSFETLPDGAWRVEAVVDDTVILDGWIAAWRERAGMRRVEKIPLETERPA</sequence>